<evidence type="ECO:0000256" key="6">
    <source>
        <dbReference type="SAM" id="Phobius"/>
    </source>
</evidence>
<dbReference type="InterPro" id="IPR050833">
    <property type="entry name" value="Poly_Biosynth_Transport"/>
</dbReference>
<dbReference type="RefSeq" id="WP_191732844.1">
    <property type="nucleotide sequence ID" value="NZ_JACSPR010000002.1"/>
</dbReference>
<feature type="transmembrane region" description="Helical" evidence="6">
    <location>
        <begin position="179"/>
        <end position="196"/>
    </location>
</feature>
<gene>
    <name evidence="7" type="ORF">H9627_04720</name>
</gene>
<feature type="transmembrane region" description="Helical" evidence="6">
    <location>
        <begin position="121"/>
        <end position="141"/>
    </location>
</feature>
<organism evidence="7 8">
    <name type="scientific">Corynebacterium gallinarum</name>
    <dbReference type="NCBI Taxonomy" id="2762214"/>
    <lineage>
        <taxon>Bacteria</taxon>
        <taxon>Bacillati</taxon>
        <taxon>Actinomycetota</taxon>
        <taxon>Actinomycetes</taxon>
        <taxon>Mycobacteriales</taxon>
        <taxon>Corynebacteriaceae</taxon>
        <taxon>Corynebacterium</taxon>
    </lineage>
</organism>
<dbReference type="Proteomes" id="UP000650224">
    <property type="component" value="Unassembled WGS sequence"/>
</dbReference>
<feature type="transmembrane region" description="Helical" evidence="6">
    <location>
        <begin position="340"/>
        <end position="357"/>
    </location>
</feature>
<feature type="transmembrane region" description="Helical" evidence="6">
    <location>
        <begin position="16"/>
        <end position="38"/>
    </location>
</feature>
<dbReference type="PANTHER" id="PTHR30250:SF28">
    <property type="entry name" value="POLYSACCHARIDE BIOSYNTHESIS PROTEIN"/>
    <property type="match status" value="1"/>
</dbReference>
<evidence type="ECO:0000256" key="1">
    <source>
        <dbReference type="ARBA" id="ARBA00004651"/>
    </source>
</evidence>
<name>A0A8I0HDD0_9CORY</name>
<dbReference type="AlphaFoldDB" id="A0A8I0HDD0"/>
<sequence>MKVPLKFRLNDTSKSIATLVTGTSIAQMVNVIGIPILSRVYDPVAVGLLAVYVSAASIFSVFAAGRYELAIILPTDASEAVKIKALAQWIVIVTSVASCIFLFLFMHPVSSLFNLEGYRQWLPGISALIFLSGFMNIMNYWYTRQKKFKIQSINKVILSTSVLVFQVLFGIFISNDLTSLLLGLISGQALAVIFLISQQGLGISQQILHFGDARKLMRKYIKMPLVNGPNALVDSVRMNGLNFIIASVSASSLGQFSMALRGVQAPVGLFSQAISQVFLQKMAHEGRGYLYPMVLTIVRKGLLLAFFPFLLVFLISPQLFPMLLGSGWELSGYFAQALVPWLYLNVVTSPLANIFIVTQTQGRLLTFAVFYMLVPLIVIYSLKSDILLAVWGLSLSMAGMLLIQIFLAIFTARSYDAKRGKVGL</sequence>
<evidence type="ECO:0000313" key="8">
    <source>
        <dbReference type="Proteomes" id="UP000650224"/>
    </source>
</evidence>
<feature type="transmembrane region" description="Helical" evidence="6">
    <location>
        <begin position="301"/>
        <end position="320"/>
    </location>
</feature>
<reference evidence="7 8" key="1">
    <citation type="submission" date="2020-08" db="EMBL/GenBank/DDBJ databases">
        <title>A Genomic Blueprint of the Chicken Gut Microbiome.</title>
        <authorList>
            <person name="Gilroy R."/>
            <person name="Ravi A."/>
            <person name="Getino M."/>
            <person name="Pursley I."/>
            <person name="Horton D.L."/>
            <person name="Alikhan N.-F."/>
            <person name="Baker D."/>
            <person name="Gharbi K."/>
            <person name="Hall N."/>
            <person name="Watson M."/>
            <person name="Adriaenssens E.M."/>
            <person name="Foster-Nyarko E."/>
            <person name="Jarju S."/>
            <person name="Secka A."/>
            <person name="Antonio M."/>
            <person name="Oren A."/>
            <person name="Chaudhuri R."/>
            <person name="La Ragione R.M."/>
            <person name="Hildebrand F."/>
            <person name="Pallen M.J."/>
        </authorList>
    </citation>
    <scope>NUCLEOTIDE SEQUENCE [LARGE SCALE GENOMIC DNA]</scope>
    <source>
        <strain evidence="7 8">Sa1YVA5</strain>
    </source>
</reference>
<dbReference type="PANTHER" id="PTHR30250">
    <property type="entry name" value="PST FAMILY PREDICTED COLANIC ACID TRANSPORTER"/>
    <property type="match status" value="1"/>
</dbReference>
<keyword evidence="8" id="KW-1185">Reference proteome</keyword>
<comment type="caution">
    <text evidence="7">The sequence shown here is derived from an EMBL/GenBank/DDBJ whole genome shotgun (WGS) entry which is preliminary data.</text>
</comment>
<protein>
    <submittedName>
        <fullName evidence="7">Oligosaccharide flippase family protein</fullName>
    </submittedName>
</protein>
<accession>A0A8I0HDD0</accession>
<keyword evidence="4 6" id="KW-1133">Transmembrane helix</keyword>
<keyword evidence="5 6" id="KW-0472">Membrane</keyword>
<dbReference type="GO" id="GO:0005886">
    <property type="term" value="C:plasma membrane"/>
    <property type="evidence" value="ECO:0007669"/>
    <property type="project" value="UniProtKB-SubCell"/>
</dbReference>
<evidence type="ECO:0000313" key="7">
    <source>
        <dbReference type="EMBL" id="MBD8029636.1"/>
    </source>
</evidence>
<dbReference type="EMBL" id="JACSPR010000002">
    <property type="protein sequence ID" value="MBD8029636.1"/>
    <property type="molecule type" value="Genomic_DNA"/>
</dbReference>
<feature type="transmembrane region" description="Helical" evidence="6">
    <location>
        <begin position="86"/>
        <end position="109"/>
    </location>
</feature>
<evidence type="ECO:0000256" key="2">
    <source>
        <dbReference type="ARBA" id="ARBA00022475"/>
    </source>
</evidence>
<proteinExistence type="predicted"/>
<keyword evidence="3 6" id="KW-0812">Transmembrane</keyword>
<comment type="subcellular location">
    <subcellularLocation>
        <location evidence="1">Cell membrane</location>
        <topology evidence="1">Multi-pass membrane protein</topology>
    </subcellularLocation>
</comment>
<feature type="transmembrane region" description="Helical" evidence="6">
    <location>
        <begin position="153"/>
        <end position="173"/>
    </location>
</feature>
<feature type="transmembrane region" description="Helical" evidence="6">
    <location>
        <begin position="388"/>
        <end position="411"/>
    </location>
</feature>
<feature type="transmembrane region" description="Helical" evidence="6">
    <location>
        <begin position="364"/>
        <end position="382"/>
    </location>
</feature>
<evidence type="ECO:0000256" key="3">
    <source>
        <dbReference type="ARBA" id="ARBA00022692"/>
    </source>
</evidence>
<dbReference type="Pfam" id="PF13440">
    <property type="entry name" value="Polysacc_synt_3"/>
    <property type="match status" value="1"/>
</dbReference>
<feature type="transmembrane region" description="Helical" evidence="6">
    <location>
        <begin position="44"/>
        <end position="65"/>
    </location>
</feature>
<evidence type="ECO:0000256" key="5">
    <source>
        <dbReference type="ARBA" id="ARBA00023136"/>
    </source>
</evidence>
<keyword evidence="2" id="KW-1003">Cell membrane</keyword>
<evidence type="ECO:0000256" key="4">
    <source>
        <dbReference type="ARBA" id="ARBA00022989"/>
    </source>
</evidence>